<keyword evidence="2" id="KW-0677">Repeat</keyword>
<dbReference type="InterPro" id="IPR050333">
    <property type="entry name" value="SLRP"/>
</dbReference>
<dbReference type="InterPro" id="IPR003591">
    <property type="entry name" value="Leu-rich_rpt_typical-subtyp"/>
</dbReference>
<keyword evidence="1" id="KW-0433">Leucine-rich repeat</keyword>
<evidence type="ECO:0000256" key="2">
    <source>
        <dbReference type="ARBA" id="ARBA00022737"/>
    </source>
</evidence>
<dbReference type="Pfam" id="PF12799">
    <property type="entry name" value="LRR_4"/>
    <property type="match status" value="1"/>
</dbReference>
<evidence type="ECO:0008006" key="6">
    <source>
        <dbReference type="Google" id="ProtNLM"/>
    </source>
</evidence>
<proteinExistence type="predicted"/>
<dbReference type="SMART" id="SM00369">
    <property type="entry name" value="LRR_TYP"/>
    <property type="match status" value="14"/>
</dbReference>
<dbReference type="Gene3D" id="3.80.10.10">
    <property type="entry name" value="Ribonuclease Inhibitor"/>
    <property type="match status" value="3"/>
</dbReference>
<dbReference type="STRING" id="28377.ENSACAP00000021247"/>
<feature type="signal peptide" evidence="3">
    <location>
        <begin position="1"/>
        <end position="32"/>
    </location>
</feature>
<protein>
    <recommendedName>
        <fullName evidence="6">LRRCT domain-containing protein</fullName>
    </recommendedName>
</protein>
<reference evidence="4" key="2">
    <citation type="submission" date="2025-08" db="UniProtKB">
        <authorList>
            <consortium name="Ensembl"/>
        </authorList>
    </citation>
    <scope>IDENTIFICATION</scope>
</reference>
<organism evidence="4 5">
    <name type="scientific">Anolis carolinensis</name>
    <name type="common">Green anole</name>
    <name type="synonym">American chameleon</name>
    <dbReference type="NCBI Taxonomy" id="28377"/>
    <lineage>
        <taxon>Eukaryota</taxon>
        <taxon>Metazoa</taxon>
        <taxon>Chordata</taxon>
        <taxon>Craniata</taxon>
        <taxon>Vertebrata</taxon>
        <taxon>Euteleostomi</taxon>
        <taxon>Lepidosauria</taxon>
        <taxon>Squamata</taxon>
        <taxon>Bifurcata</taxon>
        <taxon>Unidentata</taxon>
        <taxon>Episquamata</taxon>
        <taxon>Toxicofera</taxon>
        <taxon>Iguania</taxon>
        <taxon>Dactyloidae</taxon>
        <taxon>Anolis</taxon>
    </lineage>
</organism>
<dbReference type="PANTHER" id="PTHR45712:SF22">
    <property type="entry name" value="INSULIN-LIKE GROWTH FACTOR-BINDING PROTEIN COMPLEX ACID LABILE SUBUNIT"/>
    <property type="match status" value="1"/>
</dbReference>
<sequence>MRMICPRRTCSGSPKVVVCLALALLLGQAAEALPRCHQATVNSLRVADCQAQRHNSFPEVDPSVQVLFLNFNAFSSVVSSSFPALRSLLVLSLGKQLVGSLFVGERAFRNVPGITFLDLGGNLNLTLHPDALRGLSKLEVLLLDANGLDEGILEEGYFRDLVSLKRLDLSGNRLHQLKPDATFQGLRNLKTLQLKLNQISAICGDDLRNLQGRHLDVLDLSSNRLVGAPSCGNPFLGITLRMLDVSSNAWNAEKVEQFFTQINGTEILNLRMQHSGALGSGFGFRNLKGISASTFAGLRHSGVSSLDISNGFLSELVSSTFSAFPDLNVLLLRSNQIGQIQDGAFAGLKKLLVLDLSGNLLGALYEESLRALRSSPLQHLLLTSNHLGAIQHNALQGLDSLETLDLEDNALSKIPMGNLPSLLRLTLRRNRIRDAWGIERIGKNLTHLDLSSNRLMDLGSLWGQLGGLPDLRSLNLSGNGLEQCFWLKEGPRRLREMDLSHNNLGKVWGSKRCLNIFQGLEELVGLNLSSNRIRSVPRHLLQPLPSLQRLDLSDNLLHRLPEWVFRGLTSLLDLRLSGNPLVTLSPSPFQPLERLRTLDLRDLSLLCDCEMSDLQRWYQERKATLKASAMEATLSCLRTHPTFQWFSLPYFLESHCSKSLQILYTYRSICGNPRPRREQRVMGQNWETSLSVSPPLWQMRCRSKETILCSMGLLARQE</sequence>
<evidence type="ECO:0000313" key="5">
    <source>
        <dbReference type="Proteomes" id="UP000001646"/>
    </source>
</evidence>
<evidence type="ECO:0000256" key="1">
    <source>
        <dbReference type="ARBA" id="ARBA00022614"/>
    </source>
</evidence>
<reference evidence="4" key="1">
    <citation type="submission" date="2009-12" db="EMBL/GenBank/DDBJ databases">
        <title>The Genome Sequence of Anolis carolinensis (Green Anole Lizard).</title>
        <authorList>
            <consortium name="The Genome Sequencing Platform"/>
            <person name="Di Palma F."/>
            <person name="Alfoldi J."/>
            <person name="Heiman D."/>
            <person name="Young S."/>
            <person name="Grabherr M."/>
            <person name="Johnson J."/>
            <person name="Lander E.S."/>
            <person name="Lindblad-Toh K."/>
        </authorList>
    </citation>
    <scope>NUCLEOTIDE SEQUENCE [LARGE SCALE GENOMIC DNA]</scope>
    <source>
        <strain evidence="4">JBL SC #1</strain>
    </source>
</reference>
<dbReference type="InterPro" id="IPR001611">
    <property type="entry name" value="Leu-rich_rpt"/>
</dbReference>
<keyword evidence="5" id="KW-1185">Reference proteome</keyword>
<dbReference type="SMART" id="SM00365">
    <property type="entry name" value="LRR_SD22"/>
    <property type="match status" value="5"/>
</dbReference>
<evidence type="ECO:0000256" key="3">
    <source>
        <dbReference type="SAM" id="SignalP"/>
    </source>
</evidence>
<dbReference type="Ensembl" id="ENSACAT00000025580.2">
    <property type="protein sequence ID" value="ENSACAP00000021247.2"/>
    <property type="gene ID" value="ENSACAG00000023912.2"/>
</dbReference>
<dbReference type="Bgee" id="ENSACAG00000023912">
    <property type="expression patterns" value="Expressed in liver and 11 other cell types or tissues"/>
</dbReference>
<dbReference type="AlphaFoldDB" id="H9GVC8"/>
<dbReference type="SUPFAM" id="SSF52058">
    <property type="entry name" value="L domain-like"/>
    <property type="match status" value="2"/>
</dbReference>
<feature type="chain" id="PRO_5032699417" description="LRRCT domain-containing protein" evidence="3">
    <location>
        <begin position="33"/>
        <end position="718"/>
    </location>
</feature>
<dbReference type="PANTHER" id="PTHR45712">
    <property type="entry name" value="AGAP008170-PA"/>
    <property type="match status" value="1"/>
</dbReference>
<name>H9GVC8_ANOCA</name>
<dbReference type="HOGENOM" id="CLU_006000_4_2_1"/>
<dbReference type="InterPro" id="IPR025875">
    <property type="entry name" value="Leu-rich_rpt_4"/>
</dbReference>
<keyword evidence="3" id="KW-0732">Signal</keyword>
<evidence type="ECO:0000313" key="4">
    <source>
        <dbReference type="Ensembl" id="ENSACAP00000021247.2"/>
    </source>
</evidence>
<accession>H9GVC8</accession>
<dbReference type="eggNOG" id="KOG4641">
    <property type="taxonomic scope" value="Eukaryota"/>
</dbReference>
<dbReference type="Proteomes" id="UP000001646">
    <property type="component" value="Unplaced"/>
</dbReference>
<dbReference type="FunFam" id="3.80.10.10:FF:000306">
    <property type="entry name" value="Toll-like receptor 5"/>
    <property type="match status" value="1"/>
</dbReference>
<dbReference type="PROSITE" id="PS51450">
    <property type="entry name" value="LRR"/>
    <property type="match status" value="5"/>
</dbReference>
<dbReference type="PRINTS" id="PR00019">
    <property type="entry name" value="LEURICHRPT"/>
</dbReference>
<dbReference type="GeneTree" id="ENSGT00940000162464"/>
<dbReference type="Pfam" id="PF13855">
    <property type="entry name" value="LRR_8"/>
    <property type="match status" value="4"/>
</dbReference>
<dbReference type="InterPro" id="IPR032675">
    <property type="entry name" value="LRR_dom_sf"/>
</dbReference>
<dbReference type="InParanoid" id="H9GVC8"/>
<gene>
    <name evidence="4" type="primary">LOC100562658</name>
</gene>
<reference evidence="4" key="3">
    <citation type="submission" date="2025-09" db="UniProtKB">
        <authorList>
            <consortium name="Ensembl"/>
        </authorList>
    </citation>
    <scope>IDENTIFICATION</scope>
</reference>